<dbReference type="SUPFAM" id="SSF56601">
    <property type="entry name" value="beta-lactamase/transpeptidase-like"/>
    <property type="match status" value="1"/>
</dbReference>
<dbReference type="InterPro" id="IPR001460">
    <property type="entry name" value="PCN-bd_Tpept"/>
</dbReference>
<evidence type="ECO:0008006" key="8">
    <source>
        <dbReference type="Google" id="ProtNLM"/>
    </source>
</evidence>
<keyword evidence="3" id="KW-1133">Transmembrane helix</keyword>
<dbReference type="SUPFAM" id="SSF56519">
    <property type="entry name" value="Penicillin binding protein dimerisation domain"/>
    <property type="match status" value="1"/>
</dbReference>
<keyword evidence="3" id="KW-0812">Transmembrane</keyword>
<dbReference type="AlphaFoldDB" id="A0A1F5I428"/>
<dbReference type="EMBL" id="MFBS01000003">
    <property type="protein sequence ID" value="OGE11136.1"/>
    <property type="molecule type" value="Genomic_DNA"/>
</dbReference>
<dbReference type="GO" id="GO:0071555">
    <property type="term" value="P:cell wall organization"/>
    <property type="evidence" value="ECO:0007669"/>
    <property type="project" value="TreeGrafter"/>
</dbReference>
<evidence type="ECO:0000256" key="2">
    <source>
        <dbReference type="ARBA" id="ARBA00023136"/>
    </source>
</evidence>
<accession>A0A1F5I428</accession>
<evidence type="ECO:0000259" key="4">
    <source>
        <dbReference type="Pfam" id="PF00905"/>
    </source>
</evidence>
<dbReference type="GO" id="GO:0008658">
    <property type="term" value="F:penicillin binding"/>
    <property type="evidence" value="ECO:0007669"/>
    <property type="project" value="InterPro"/>
</dbReference>
<dbReference type="Gene3D" id="3.90.1310.10">
    <property type="entry name" value="Penicillin-binding protein 2a (Domain 2)"/>
    <property type="match status" value="1"/>
</dbReference>
<dbReference type="GO" id="GO:0005886">
    <property type="term" value="C:plasma membrane"/>
    <property type="evidence" value="ECO:0007669"/>
    <property type="project" value="TreeGrafter"/>
</dbReference>
<feature type="domain" description="Penicillin-binding protein transpeptidase" evidence="4">
    <location>
        <begin position="262"/>
        <end position="566"/>
    </location>
</feature>
<dbReference type="InterPro" id="IPR005311">
    <property type="entry name" value="PBP_dimer"/>
</dbReference>
<evidence type="ECO:0000256" key="1">
    <source>
        <dbReference type="ARBA" id="ARBA00004370"/>
    </source>
</evidence>
<evidence type="ECO:0000313" key="7">
    <source>
        <dbReference type="Proteomes" id="UP000179227"/>
    </source>
</evidence>
<sequence length="580" mass="64357">MDRIKIFKAAIILVSLLIISRLFYWQFIARISRVSSFNSQEVELPATRGEILASDNFPLVTNQEAFLIYAKPKELKVSPKDVASKLAPLLLSEKYATGTATLSDEEKKQKINDQNVKEENILTKLSSKNLYWVQLARKIPLSTKKQIDEYKLEGIGFEKDDKRFYPEASMAAQLLGFVASDKYGEDAGYFGLEGFYDSQLRGKPGRLGLDKDPFGFPILVSKYRTIESKSGDILYSTLDRTIQYIVEKKLKESVQKYDAKQGTVIVSDPATGHILAMATYPSYDPALYSEFDQSLYKNPAVADTYEPGSTFKLVTMAAALDTAVVAPETKCDVCNGPRQIGGYEISTWNKKYYPNSTMTEVIQHSDNIGMTFVSEKLGLDKFLDYIHRFGFGQKTAIDLQEETTSDVRKKDNWKTIDLATASFGQGIAVTPVQMIQVVQAIANRGKLISPTIITKIIQNGKEKEIKPDKVKQVISPKTAAQMTEMMVNAVANGEAKAFAPDGYRIAGKTGTAQIPVAGHYDPDKTIASFVGFAPADNPKFVMLVRFSEPTSSVFGSETAAPTFFAIAKELFNYLAIPPRN</sequence>
<dbReference type="InterPro" id="IPR036138">
    <property type="entry name" value="PBP_dimer_sf"/>
</dbReference>
<comment type="caution">
    <text evidence="6">The sequence shown here is derived from an EMBL/GenBank/DDBJ whole genome shotgun (WGS) entry which is preliminary data.</text>
</comment>
<evidence type="ECO:0000256" key="3">
    <source>
        <dbReference type="SAM" id="Phobius"/>
    </source>
</evidence>
<dbReference type="InterPro" id="IPR050515">
    <property type="entry name" value="Beta-lactam/transpept"/>
</dbReference>
<keyword evidence="2 3" id="KW-0472">Membrane</keyword>
<dbReference type="Pfam" id="PF03717">
    <property type="entry name" value="PBP_dimer"/>
    <property type="match status" value="1"/>
</dbReference>
<feature type="domain" description="Penicillin-binding protein dimerisation" evidence="5">
    <location>
        <begin position="44"/>
        <end position="206"/>
    </location>
</feature>
<dbReference type="Proteomes" id="UP000179227">
    <property type="component" value="Unassembled WGS sequence"/>
</dbReference>
<dbReference type="InterPro" id="IPR012338">
    <property type="entry name" value="Beta-lactam/transpept-like"/>
</dbReference>
<evidence type="ECO:0000259" key="5">
    <source>
        <dbReference type="Pfam" id="PF03717"/>
    </source>
</evidence>
<reference evidence="6 7" key="1">
    <citation type="journal article" date="2016" name="Nat. Commun.">
        <title>Thousands of microbial genomes shed light on interconnected biogeochemical processes in an aquifer system.</title>
        <authorList>
            <person name="Anantharaman K."/>
            <person name="Brown C.T."/>
            <person name="Hug L.A."/>
            <person name="Sharon I."/>
            <person name="Castelle C.J."/>
            <person name="Probst A.J."/>
            <person name="Thomas B.C."/>
            <person name="Singh A."/>
            <person name="Wilkins M.J."/>
            <person name="Karaoz U."/>
            <person name="Brodie E.L."/>
            <person name="Williams K.H."/>
            <person name="Hubbard S.S."/>
            <person name="Banfield J.F."/>
        </authorList>
    </citation>
    <scope>NUCLEOTIDE SEQUENCE [LARGE SCALE GENOMIC DNA]</scope>
</reference>
<dbReference type="Pfam" id="PF00905">
    <property type="entry name" value="Transpeptidase"/>
    <property type="match status" value="1"/>
</dbReference>
<protein>
    <recommendedName>
        <fullName evidence="8">Penicillin-binding protein transpeptidase domain-containing protein</fullName>
    </recommendedName>
</protein>
<dbReference type="Gene3D" id="3.30.450.330">
    <property type="match status" value="1"/>
</dbReference>
<dbReference type="PANTHER" id="PTHR30627">
    <property type="entry name" value="PEPTIDOGLYCAN D,D-TRANSPEPTIDASE"/>
    <property type="match status" value="1"/>
</dbReference>
<gene>
    <name evidence="6" type="ORF">A3A60_03445</name>
</gene>
<comment type="subcellular location">
    <subcellularLocation>
        <location evidence="1">Membrane</location>
    </subcellularLocation>
</comment>
<name>A0A1F5I428_9BACT</name>
<dbReference type="PANTHER" id="PTHR30627:SF1">
    <property type="entry name" value="PEPTIDOGLYCAN D,D-TRANSPEPTIDASE FTSI"/>
    <property type="match status" value="1"/>
</dbReference>
<proteinExistence type="predicted"/>
<dbReference type="Gene3D" id="3.40.710.10">
    <property type="entry name" value="DD-peptidase/beta-lactamase superfamily"/>
    <property type="match status" value="1"/>
</dbReference>
<feature type="transmembrane region" description="Helical" evidence="3">
    <location>
        <begin position="7"/>
        <end position="27"/>
    </location>
</feature>
<organism evidence="6 7">
    <name type="scientific">Candidatus Curtissbacteria bacterium RIFCSPLOWO2_01_FULL_42_26</name>
    <dbReference type="NCBI Taxonomy" id="1797729"/>
    <lineage>
        <taxon>Bacteria</taxon>
        <taxon>Candidatus Curtissiibacteriota</taxon>
    </lineage>
</organism>
<dbReference type="STRING" id="1797729.A3A60_03445"/>
<evidence type="ECO:0000313" key="6">
    <source>
        <dbReference type="EMBL" id="OGE11136.1"/>
    </source>
</evidence>